<dbReference type="OrthoDB" id="14703at2"/>
<keyword evidence="1 4" id="KW-0479">Metal-binding</keyword>
<evidence type="ECO:0000313" key="7">
    <source>
        <dbReference type="Proteomes" id="UP000377595"/>
    </source>
</evidence>
<sequence>MGDVVRPVVDRDVCVGAANCVRLAPDVFSLVDGQGYADPEGSPDVALMSQAIDECPVSAIEC</sequence>
<dbReference type="GO" id="GO:0009055">
    <property type="term" value="F:electron transfer activity"/>
    <property type="evidence" value="ECO:0007669"/>
    <property type="project" value="UniProtKB-UniRule"/>
</dbReference>
<dbReference type="InterPro" id="IPR001080">
    <property type="entry name" value="3Fe4S_ferredoxin"/>
</dbReference>
<keyword evidence="2 4" id="KW-0408">Iron</keyword>
<keyword evidence="3 4" id="KW-0411">Iron-sulfur</keyword>
<keyword evidence="7" id="KW-1185">Reference proteome</keyword>
<evidence type="ECO:0000259" key="5">
    <source>
        <dbReference type="PROSITE" id="PS51379"/>
    </source>
</evidence>
<dbReference type="PROSITE" id="PS51379">
    <property type="entry name" value="4FE4S_FER_2"/>
    <property type="match status" value="1"/>
</dbReference>
<dbReference type="Pfam" id="PF13370">
    <property type="entry name" value="Fer4_13"/>
    <property type="match status" value="1"/>
</dbReference>
<dbReference type="SUPFAM" id="SSF54862">
    <property type="entry name" value="4Fe-4S ferredoxins"/>
    <property type="match status" value="1"/>
</dbReference>
<dbReference type="AlphaFoldDB" id="A0A5M3XQ87"/>
<comment type="caution">
    <text evidence="6">The sequence shown here is derived from an EMBL/GenBank/DDBJ whole genome shotgun (WGS) entry which is preliminary data.</text>
</comment>
<dbReference type="RefSeq" id="WP_155345479.1">
    <property type="nucleotide sequence ID" value="NZ_BAAAHM010000021.1"/>
</dbReference>
<protein>
    <recommendedName>
        <fullName evidence="4">Ferredoxin</fullName>
    </recommendedName>
</protein>
<keyword evidence="4" id="KW-0249">Electron transport</keyword>
<dbReference type="EMBL" id="BLAF01000016">
    <property type="protein sequence ID" value="GES20448.1"/>
    <property type="molecule type" value="Genomic_DNA"/>
</dbReference>
<dbReference type="GO" id="GO:0005506">
    <property type="term" value="F:iron ion binding"/>
    <property type="evidence" value="ECO:0007669"/>
    <property type="project" value="UniProtKB-UniRule"/>
</dbReference>
<evidence type="ECO:0000256" key="4">
    <source>
        <dbReference type="RuleBase" id="RU368020"/>
    </source>
</evidence>
<gene>
    <name evidence="6" type="ORF">Aple_033440</name>
</gene>
<dbReference type="GO" id="GO:0051536">
    <property type="term" value="F:iron-sulfur cluster binding"/>
    <property type="evidence" value="ECO:0007669"/>
    <property type="project" value="UniProtKB-KW"/>
</dbReference>
<dbReference type="PRINTS" id="PR00352">
    <property type="entry name" value="3FE4SFRDOXIN"/>
</dbReference>
<evidence type="ECO:0000256" key="1">
    <source>
        <dbReference type="ARBA" id="ARBA00022723"/>
    </source>
</evidence>
<accession>A0A5M3XQ87</accession>
<evidence type="ECO:0000256" key="2">
    <source>
        <dbReference type="ARBA" id="ARBA00023004"/>
    </source>
</evidence>
<proteinExistence type="predicted"/>
<keyword evidence="4" id="KW-0813">Transport</keyword>
<evidence type="ECO:0000256" key="3">
    <source>
        <dbReference type="ARBA" id="ARBA00023014"/>
    </source>
</evidence>
<dbReference type="Gene3D" id="3.30.70.20">
    <property type="match status" value="1"/>
</dbReference>
<comment type="function">
    <text evidence="4">Ferredoxins are iron-sulfur proteins that transfer electrons in a wide variety of metabolic reactions.</text>
</comment>
<dbReference type="Proteomes" id="UP000377595">
    <property type="component" value="Unassembled WGS sequence"/>
</dbReference>
<dbReference type="InterPro" id="IPR017896">
    <property type="entry name" value="4Fe4S_Fe-S-bd"/>
</dbReference>
<organism evidence="6 7">
    <name type="scientific">Acrocarpospora pleiomorpha</name>
    <dbReference type="NCBI Taxonomy" id="90975"/>
    <lineage>
        <taxon>Bacteria</taxon>
        <taxon>Bacillati</taxon>
        <taxon>Actinomycetota</taxon>
        <taxon>Actinomycetes</taxon>
        <taxon>Streptosporangiales</taxon>
        <taxon>Streptosporangiaceae</taxon>
        <taxon>Acrocarpospora</taxon>
    </lineage>
</organism>
<evidence type="ECO:0000313" key="6">
    <source>
        <dbReference type="EMBL" id="GES20448.1"/>
    </source>
</evidence>
<reference evidence="6 7" key="1">
    <citation type="submission" date="2019-10" db="EMBL/GenBank/DDBJ databases">
        <title>Whole genome shotgun sequence of Acrocarpospora pleiomorpha NBRC 16267.</title>
        <authorList>
            <person name="Ichikawa N."/>
            <person name="Kimura A."/>
            <person name="Kitahashi Y."/>
            <person name="Komaki H."/>
            <person name="Oguchi A."/>
        </authorList>
    </citation>
    <scope>NUCLEOTIDE SEQUENCE [LARGE SCALE GENOMIC DNA]</scope>
    <source>
        <strain evidence="6 7">NBRC 16267</strain>
    </source>
</reference>
<name>A0A5M3XQ87_9ACTN</name>
<feature type="domain" description="4Fe-4S ferredoxin-type" evidence="5">
    <location>
        <begin position="5"/>
        <end position="33"/>
    </location>
</feature>